<keyword evidence="2" id="KW-1185">Reference proteome</keyword>
<accession>A0ABQ0M4H5</accession>
<evidence type="ECO:0000313" key="2">
    <source>
        <dbReference type="Proteomes" id="UP000815677"/>
    </source>
</evidence>
<reference evidence="1" key="1">
    <citation type="submission" date="2014-09" db="EMBL/GenBank/DDBJ databases">
        <title>Genome sequence of the luminous mushroom Mycena chlorophos for searching fungal bioluminescence genes.</title>
        <authorList>
            <person name="Tanaka Y."/>
            <person name="Kasuga D."/>
            <person name="Oba Y."/>
            <person name="Hase S."/>
            <person name="Sato K."/>
            <person name="Oba Y."/>
            <person name="Sakakibara Y."/>
        </authorList>
    </citation>
    <scope>NUCLEOTIDE SEQUENCE</scope>
</reference>
<gene>
    <name evidence="1" type="ORF">MCHLO_14684</name>
</gene>
<evidence type="ECO:0000313" key="1">
    <source>
        <dbReference type="EMBL" id="GAT58231.1"/>
    </source>
</evidence>
<proteinExistence type="predicted"/>
<sequence length="128" mass="13967">MSPAGTSSTSPSSLNSHELDYHEALYGLVLECLEDAAKKPDLSEAEKAQLEEQCAQTRARIATVRSTSFRIQPPLMLGSSTVCAVRLSSVLVLLPRRSCLVVAAMKEENCKYKHAEPNLLVPPKDKNV</sequence>
<dbReference type="Proteomes" id="UP000815677">
    <property type="component" value="Unassembled WGS sequence"/>
</dbReference>
<organism evidence="1 2">
    <name type="scientific">Mycena chlorophos</name>
    <name type="common">Agaric fungus</name>
    <name type="synonym">Agaricus chlorophos</name>
    <dbReference type="NCBI Taxonomy" id="658473"/>
    <lineage>
        <taxon>Eukaryota</taxon>
        <taxon>Fungi</taxon>
        <taxon>Dikarya</taxon>
        <taxon>Basidiomycota</taxon>
        <taxon>Agaricomycotina</taxon>
        <taxon>Agaricomycetes</taxon>
        <taxon>Agaricomycetidae</taxon>
        <taxon>Agaricales</taxon>
        <taxon>Marasmiineae</taxon>
        <taxon>Mycenaceae</taxon>
        <taxon>Mycena</taxon>
    </lineage>
</organism>
<name>A0ABQ0M4H5_MYCCL</name>
<dbReference type="EMBL" id="DF849584">
    <property type="protein sequence ID" value="GAT58231.1"/>
    <property type="molecule type" value="Genomic_DNA"/>
</dbReference>
<protein>
    <submittedName>
        <fullName evidence="1">Uncharacterized protein</fullName>
    </submittedName>
</protein>